<name>A0ABW5PH58_9BACL</name>
<dbReference type="Proteomes" id="UP001597541">
    <property type="component" value="Unassembled WGS sequence"/>
</dbReference>
<dbReference type="EMBL" id="JBHUME010000012">
    <property type="protein sequence ID" value="MFD2614469.1"/>
    <property type="molecule type" value="Genomic_DNA"/>
</dbReference>
<organism evidence="1 2">
    <name type="scientific">Paenibacillus gansuensis</name>
    <dbReference type="NCBI Taxonomy" id="306542"/>
    <lineage>
        <taxon>Bacteria</taxon>
        <taxon>Bacillati</taxon>
        <taxon>Bacillota</taxon>
        <taxon>Bacilli</taxon>
        <taxon>Bacillales</taxon>
        <taxon>Paenibacillaceae</taxon>
        <taxon>Paenibacillus</taxon>
    </lineage>
</organism>
<keyword evidence="2" id="KW-1185">Reference proteome</keyword>
<protein>
    <submittedName>
        <fullName evidence="1">Uncharacterized protein</fullName>
    </submittedName>
</protein>
<gene>
    <name evidence="1" type="ORF">ACFSUF_18820</name>
</gene>
<evidence type="ECO:0000313" key="2">
    <source>
        <dbReference type="Proteomes" id="UP001597541"/>
    </source>
</evidence>
<reference evidence="2" key="1">
    <citation type="journal article" date="2019" name="Int. J. Syst. Evol. Microbiol.">
        <title>The Global Catalogue of Microorganisms (GCM) 10K type strain sequencing project: providing services to taxonomists for standard genome sequencing and annotation.</title>
        <authorList>
            <consortium name="The Broad Institute Genomics Platform"/>
            <consortium name="The Broad Institute Genome Sequencing Center for Infectious Disease"/>
            <person name="Wu L."/>
            <person name="Ma J."/>
        </authorList>
    </citation>
    <scope>NUCLEOTIDE SEQUENCE [LARGE SCALE GENOMIC DNA]</scope>
    <source>
        <strain evidence="2">KCTC 3950</strain>
    </source>
</reference>
<sequence>MKTVIRIPNHLTQDRYWGALLMLFSKQPRLQMYFTPRYFDLEEGIVDYHALTKIAKPWSSSERFLLQLALHLFNERYKVNLSDMDYLDPTNKQLALNAIRHRFQIR</sequence>
<accession>A0ABW5PH58</accession>
<dbReference type="RefSeq" id="WP_377605369.1">
    <property type="nucleotide sequence ID" value="NZ_JBHUME010000012.1"/>
</dbReference>
<comment type="caution">
    <text evidence="1">The sequence shown here is derived from an EMBL/GenBank/DDBJ whole genome shotgun (WGS) entry which is preliminary data.</text>
</comment>
<evidence type="ECO:0000313" key="1">
    <source>
        <dbReference type="EMBL" id="MFD2614469.1"/>
    </source>
</evidence>
<proteinExistence type="predicted"/>